<comment type="caution">
    <text evidence="2">The sequence shown here is derived from an EMBL/GenBank/DDBJ whole genome shotgun (WGS) entry which is preliminary data.</text>
</comment>
<dbReference type="SUPFAM" id="SSF53098">
    <property type="entry name" value="Ribonuclease H-like"/>
    <property type="match status" value="1"/>
</dbReference>
<dbReference type="PANTHER" id="PTHR45749">
    <property type="match status" value="1"/>
</dbReference>
<keyword evidence="1" id="KW-0472">Membrane</keyword>
<feature type="non-terminal residue" evidence="2">
    <location>
        <position position="1"/>
    </location>
</feature>
<dbReference type="PANTHER" id="PTHR45749:SF21">
    <property type="entry name" value="DUF4371 DOMAIN-CONTAINING PROTEIN"/>
    <property type="match status" value="1"/>
</dbReference>
<evidence type="ECO:0000256" key="1">
    <source>
        <dbReference type="SAM" id="Phobius"/>
    </source>
</evidence>
<reference evidence="2" key="1">
    <citation type="submission" date="2021-02" db="EMBL/GenBank/DDBJ databases">
        <authorList>
            <person name="Nowell W R."/>
        </authorList>
    </citation>
    <scope>NUCLEOTIDE SEQUENCE</scope>
</reference>
<keyword evidence="1" id="KW-0812">Transmembrane</keyword>
<dbReference type="Proteomes" id="UP000663887">
    <property type="component" value="Unassembled WGS sequence"/>
</dbReference>
<organism evidence="2 3">
    <name type="scientific">Rotaria magnacalcarata</name>
    <dbReference type="NCBI Taxonomy" id="392030"/>
    <lineage>
        <taxon>Eukaryota</taxon>
        <taxon>Metazoa</taxon>
        <taxon>Spiralia</taxon>
        <taxon>Gnathifera</taxon>
        <taxon>Rotifera</taxon>
        <taxon>Eurotatoria</taxon>
        <taxon>Bdelloidea</taxon>
        <taxon>Philodinida</taxon>
        <taxon>Philodinidae</taxon>
        <taxon>Rotaria</taxon>
    </lineage>
</organism>
<dbReference type="EMBL" id="CAJNRG010003968">
    <property type="protein sequence ID" value="CAF2061959.1"/>
    <property type="molecule type" value="Genomic_DNA"/>
</dbReference>
<protein>
    <submittedName>
        <fullName evidence="2">Uncharacterized protein</fullName>
    </submittedName>
</protein>
<dbReference type="InterPro" id="IPR012337">
    <property type="entry name" value="RNaseH-like_sf"/>
</dbReference>
<gene>
    <name evidence="2" type="ORF">XDN619_LOCUS10728</name>
</gene>
<keyword evidence="1" id="KW-1133">Transmembrane helix</keyword>
<evidence type="ECO:0000313" key="3">
    <source>
        <dbReference type="Proteomes" id="UP000663887"/>
    </source>
</evidence>
<feature type="transmembrane region" description="Helical" evidence="1">
    <location>
        <begin position="278"/>
        <end position="300"/>
    </location>
</feature>
<sequence length="612" mass="71373">SSKCDMHCCNSSKPYHPVIDDELALTTIDERSCQKWCFMDHSWLKFCKASFCIKQIQSNSKCRDAFEHEIHPNKTKFNPTYRSFITDGFVIGRMQKQDLNIMNQIPKRKWFSLICDETCDESTLEQLCVGIRSLNDNYEIFEDVLGPYELSRQNAETIVEVIFDILTRCGLNISASRGQSYDGASSMSGIYGGVSALVLKQQSKAFFVQCNADCLDLATIDFVRRSPKRLAILKEISNQLSMPYSNLTSLCPTRRTMRAEPYNSLLINYELAIQNLNYVYLFILLLIFLAWFQEALYTLIEEKGGPGIRANGLHEQMSKFYFFFRLKLGYLLFSATEKLSRIIQSSRCCLQDVFSSAESLIRYFERIRDDINFKPFYTKVLKENESLTDKPILERHRRPPKRYQSGSDSVEFSSYEQFYRQQYMESLEIAVNMLQNRFTQKNFKLLCNVEKFILYAANNSLDDSNDYFQSIMDFCYSDIDVEKLKVEALIIVDFFQSVIKTNQMNIKQITKISTICEIFNSCEVGKEMFKEYHKLTKLYSTIPDTTATSERRFGTLNRLKTTIRSTMTQSHLNHCLLPHIYKEKIDKIDPRQIAFKFISSNEKRQHFFGLIL</sequence>
<proteinExistence type="predicted"/>
<accession>A0A816QMF0</accession>
<evidence type="ECO:0000313" key="2">
    <source>
        <dbReference type="EMBL" id="CAF2061959.1"/>
    </source>
</evidence>
<name>A0A816QMF0_9BILA</name>
<dbReference type="AlphaFoldDB" id="A0A816QMF0"/>